<feature type="domain" description="Large polyvalent protein associated" evidence="1">
    <location>
        <begin position="276"/>
        <end position="399"/>
    </location>
</feature>
<reference evidence="2 3" key="1">
    <citation type="journal article" date="2015" name="Nature">
        <title>rRNA introns, odd ribosomes, and small enigmatic genomes across a large radiation of phyla.</title>
        <authorList>
            <person name="Brown C.T."/>
            <person name="Hug L.A."/>
            <person name="Thomas B.C."/>
            <person name="Sharon I."/>
            <person name="Castelle C.J."/>
            <person name="Singh A."/>
            <person name="Wilkins M.J."/>
            <person name="Williams K.H."/>
            <person name="Banfield J.F."/>
        </authorList>
    </citation>
    <scope>NUCLEOTIDE SEQUENCE [LARGE SCALE GENOMIC DNA]</scope>
</reference>
<evidence type="ECO:0000313" key="2">
    <source>
        <dbReference type="EMBL" id="KKP71838.1"/>
    </source>
</evidence>
<name>A0A0G0BR36_9BACT</name>
<dbReference type="InterPro" id="IPR040561">
    <property type="entry name" value="LPD38"/>
</dbReference>
<dbReference type="STRING" id="1618478.UR68_C0026G0007"/>
<evidence type="ECO:0000259" key="1">
    <source>
        <dbReference type="Pfam" id="PF18857"/>
    </source>
</evidence>
<dbReference type="EMBL" id="LBQC01000026">
    <property type="protein sequence ID" value="KKP71838.1"/>
    <property type="molecule type" value="Genomic_DNA"/>
</dbReference>
<dbReference type="AlphaFoldDB" id="A0A0G0BR36"/>
<protein>
    <submittedName>
        <fullName evidence="2">Lytic transglycosylase, catalytic</fullName>
    </submittedName>
</protein>
<gene>
    <name evidence="2" type="ORF">UR68_C0026G0007</name>
</gene>
<evidence type="ECO:0000313" key="3">
    <source>
        <dbReference type="Proteomes" id="UP000034457"/>
    </source>
</evidence>
<dbReference type="Pfam" id="PF18857">
    <property type="entry name" value="LPD38"/>
    <property type="match status" value="1"/>
</dbReference>
<accession>A0A0G0BR36</accession>
<comment type="caution">
    <text evidence="2">The sequence shown here is derived from an EMBL/GenBank/DDBJ whole genome shotgun (WGS) entry which is preliminary data.</text>
</comment>
<dbReference type="PATRIC" id="fig|1618478.3.peg.862"/>
<sequence length="864" mass="98184">MLLDVIKSAKPQDMGSMAKMMVALKNVKRFGITSTPDFILRNFIRDTITSIAVDKTNMANPLKDGWGKFAYDSLMLAPRSVKHFTYDYSKALGEIMGQSEFFMDLQKAGAGGEFHKLITKDIQSTVSKITTERNPGLISSAVQGNLKDAQKSIVLRLRDSTKNPFVAVNNFSSIVEQLPRFTMAKNAYKQLIKNGMPADEAIKKAAIVFREGTADFAEMGVKARRVGKFVPFFTASIAGTRTIARAVKDNPIGFGMKTFELVTIPSVILWTKNHDEDWYKGLSAEEKNTYWHLGIIGDYVIKIPKPFEMGFVGGSLPERMLDLLIDKDPDAAMGAALAITSAVPDIPMLPLASTILGLASNKHQYFHSDIEPMGDRLARVSPFLRAKDSNSLLGKGITEKGQTITDPLYNYGDKTSTYTSQPNDYMKAGRSFGYFTSLLTETFSQPLDHFGFALLGLENSMDEKYQREFEAQLELVGKLGSKKNIFFADVNEMYKYWSKQKMTLYSGFDLVNSTENRAFWITTPKYRVRLLVKNNQMLITDLRIYDKSYSDPYNEYSSQKNGYWIVPYLIDGSFNYKFDSKKLPFKGFFNQQKEKFLFQFDNDIKNETDSLELPKVKELKSLNFEKLTDRIVLSYISDDSKKISIIFLEDLINISPIEKNQLVFNQYNKESSPLLYKTEGNTGFKISYGKDNGISGLFKYFNDGWEISFTSTSKSLLNLRKLAYPYLFPEPVGRTISQLNSFLAPHNQFAIAGRNPVRLFFSAKDVYGLPIIVKENVDIKTSLNISKKEVVKNFANQYIQYVDLYNDKPASTKVSLIINNSMEIPLKQKVYFAPNCKKEFAYCLTHPLHAYWFLKSYLGDKFRK</sequence>
<dbReference type="Proteomes" id="UP000034457">
    <property type="component" value="Unassembled WGS sequence"/>
</dbReference>
<organism evidence="2 3">
    <name type="scientific">Candidatus Roizmanbacteria bacterium GW2011_GWA2_35_19</name>
    <dbReference type="NCBI Taxonomy" id="1618478"/>
    <lineage>
        <taxon>Bacteria</taxon>
        <taxon>Candidatus Roizmaniibacteriota</taxon>
    </lineage>
</organism>
<proteinExistence type="predicted"/>